<name>A0A1D7U257_9HYPH</name>
<reference evidence="1 2" key="1">
    <citation type="journal article" date="2015" name="Antonie Van Leeuwenhoek">
        <title>Bosea vaviloviae sp. nov., a new species of slow-growing rhizobia isolated from nodules of the relict species Vavilovia formosa (Stev.) Fed.</title>
        <authorList>
            <person name="Safronova V.I."/>
            <person name="Kuznetsova I.G."/>
            <person name="Sazanova A.L."/>
            <person name="Kimeklis A.K."/>
            <person name="Belimov A.A."/>
            <person name="Andronov E.E."/>
            <person name="Pinaev A.G."/>
            <person name="Chizhevskaya E.P."/>
            <person name="Pukhaev A.R."/>
            <person name="Popov K.P."/>
            <person name="Willems A."/>
            <person name="Tikhonovich I.A."/>
        </authorList>
    </citation>
    <scope>NUCLEOTIDE SEQUENCE [LARGE SCALE GENOMIC DNA]</scope>
    <source>
        <strain evidence="1 2">Vaf18</strain>
    </source>
</reference>
<dbReference type="Proteomes" id="UP000094969">
    <property type="component" value="Chromosome"/>
</dbReference>
<organism evidence="1 2">
    <name type="scientific">Bosea vaviloviae</name>
    <dbReference type="NCBI Taxonomy" id="1526658"/>
    <lineage>
        <taxon>Bacteria</taxon>
        <taxon>Pseudomonadati</taxon>
        <taxon>Pseudomonadota</taxon>
        <taxon>Alphaproteobacteria</taxon>
        <taxon>Hyphomicrobiales</taxon>
        <taxon>Boseaceae</taxon>
        <taxon>Bosea</taxon>
    </lineage>
</organism>
<protein>
    <submittedName>
        <fullName evidence="1">Uncharacterized protein</fullName>
    </submittedName>
</protein>
<evidence type="ECO:0000313" key="2">
    <source>
        <dbReference type="Proteomes" id="UP000094969"/>
    </source>
</evidence>
<gene>
    <name evidence="1" type="ORF">BHK69_14220</name>
</gene>
<sequence length="65" mass="6498">MAALPCLDVPSVVVVTAKRARMVATIPPEAAAAAAAAQAEVLGVTVAQAMPYPAAPAARLVRMEA</sequence>
<dbReference type="AlphaFoldDB" id="A0A1D7U257"/>
<keyword evidence="2" id="KW-1185">Reference proteome</keyword>
<evidence type="ECO:0000313" key="1">
    <source>
        <dbReference type="EMBL" id="AOO81456.1"/>
    </source>
</evidence>
<dbReference type="EMBL" id="CP017147">
    <property type="protein sequence ID" value="AOO81456.1"/>
    <property type="molecule type" value="Genomic_DNA"/>
</dbReference>
<accession>A0A1D7U257</accession>
<proteinExistence type="predicted"/>
<dbReference type="KEGG" id="bvv:BHK69_14220"/>